<evidence type="ECO:0000256" key="4">
    <source>
        <dbReference type="ARBA" id="ARBA00022500"/>
    </source>
</evidence>
<dbReference type="PROSITE" id="PS50111">
    <property type="entry name" value="CHEMOTAXIS_TRANSDUC_2"/>
    <property type="match status" value="1"/>
</dbReference>
<keyword evidence="7" id="KW-1133">Transmembrane helix</keyword>
<dbReference type="Proteomes" id="UP001163336">
    <property type="component" value="Chromosome"/>
</dbReference>
<evidence type="ECO:0000256" key="10">
    <source>
        <dbReference type="ARBA" id="ARBA00029447"/>
    </source>
</evidence>
<keyword evidence="2" id="KW-1003">Cell membrane</keyword>
<dbReference type="PROSITE" id="PS50885">
    <property type="entry name" value="HAMP"/>
    <property type="match status" value="1"/>
</dbReference>
<dbReference type="Pfam" id="PF00015">
    <property type="entry name" value="MCPsignal"/>
    <property type="match status" value="1"/>
</dbReference>
<dbReference type="SMART" id="SM00283">
    <property type="entry name" value="MA"/>
    <property type="match status" value="1"/>
</dbReference>
<keyword evidence="5" id="KW-0997">Cell inner membrane</keyword>
<organism evidence="14 15">
    <name type="scientific">Massilia varians</name>
    <dbReference type="NCBI Taxonomy" id="457921"/>
    <lineage>
        <taxon>Bacteria</taxon>
        <taxon>Pseudomonadati</taxon>
        <taxon>Pseudomonadota</taxon>
        <taxon>Betaproteobacteria</taxon>
        <taxon>Burkholderiales</taxon>
        <taxon>Oxalobacteraceae</taxon>
        <taxon>Telluria group</taxon>
        <taxon>Massilia</taxon>
    </lineage>
</organism>
<dbReference type="SMART" id="SM00304">
    <property type="entry name" value="HAMP"/>
    <property type="match status" value="1"/>
</dbReference>
<feature type="domain" description="HAMP" evidence="13">
    <location>
        <begin position="213"/>
        <end position="265"/>
    </location>
</feature>
<dbReference type="SUPFAM" id="SSF58104">
    <property type="entry name" value="Methyl-accepting chemotaxis protein (MCP) signaling domain"/>
    <property type="match status" value="1"/>
</dbReference>
<evidence type="ECO:0000256" key="5">
    <source>
        <dbReference type="ARBA" id="ARBA00022519"/>
    </source>
</evidence>
<evidence type="ECO:0000256" key="3">
    <source>
        <dbReference type="ARBA" id="ARBA00022481"/>
    </source>
</evidence>
<evidence type="ECO:0000313" key="15">
    <source>
        <dbReference type="Proteomes" id="UP001163336"/>
    </source>
</evidence>
<keyword evidence="3" id="KW-0488">Methylation</keyword>
<evidence type="ECO:0000259" key="12">
    <source>
        <dbReference type="PROSITE" id="PS50111"/>
    </source>
</evidence>
<keyword evidence="9 11" id="KW-0807">Transducer</keyword>
<keyword evidence="6" id="KW-0812">Transmembrane</keyword>
<evidence type="ECO:0000256" key="1">
    <source>
        <dbReference type="ARBA" id="ARBA00004429"/>
    </source>
</evidence>
<proteinExistence type="inferred from homology"/>
<dbReference type="Gene3D" id="1.10.287.950">
    <property type="entry name" value="Methyl-accepting chemotaxis protein"/>
    <property type="match status" value="1"/>
</dbReference>
<dbReference type="Pfam" id="PF00672">
    <property type="entry name" value="HAMP"/>
    <property type="match status" value="1"/>
</dbReference>
<evidence type="ECO:0000256" key="8">
    <source>
        <dbReference type="ARBA" id="ARBA00023136"/>
    </source>
</evidence>
<dbReference type="RefSeq" id="WP_281911506.1">
    <property type="nucleotide sequence ID" value="NZ_AP026966.1"/>
</dbReference>
<dbReference type="CDD" id="cd06225">
    <property type="entry name" value="HAMP"/>
    <property type="match status" value="1"/>
</dbReference>
<keyword evidence="15" id="KW-1185">Reference proteome</keyword>
<reference evidence="14" key="1">
    <citation type="submission" date="2022-11" db="EMBL/GenBank/DDBJ databases">
        <title>Isolation and characterization of PLA-degrading bacterium Massilia sp. from Antarctic soil.</title>
        <authorList>
            <person name="Sato K."/>
            <person name="Gomez-Fuentes C."/>
            <person name="Ahmad S.A."/>
            <person name="Zulkharnain A."/>
        </authorList>
    </citation>
    <scope>NUCLEOTIDE SEQUENCE</scope>
    <source>
        <strain evidence="14">N-3</strain>
    </source>
</reference>
<evidence type="ECO:0000256" key="2">
    <source>
        <dbReference type="ARBA" id="ARBA00022475"/>
    </source>
</evidence>
<dbReference type="InterPro" id="IPR003660">
    <property type="entry name" value="HAMP_dom"/>
</dbReference>
<accession>A0ABM8C0J6</accession>
<dbReference type="EMBL" id="AP026966">
    <property type="protein sequence ID" value="BDT56689.1"/>
    <property type="molecule type" value="Genomic_DNA"/>
</dbReference>
<dbReference type="CDD" id="cd11386">
    <property type="entry name" value="MCP_signal"/>
    <property type="match status" value="1"/>
</dbReference>
<gene>
    <name evidence="14" type="ORF">MasN3_01830</name>
</gene>
<evidence type="ECO:0008006" key="16">
    <source>
        <dbReference type="Google" id="ProtNLM"/>
    </source>
</evidence>
<name>A0ABM8C0J6_9BURK</name>
<feature type="domain" description="Methyl-accepting transducer" evidence="12">
    <location>
        <begin position="270"/>
        <end position="499"/>
    </location>
</feature>
<dbReference type="PANTHER" id="PTHR43531:SF14">
    <property type="entry name" value="METHYL-ACCEPTING CHEMOTAXIS PROTEIN I-RELATED"/>
    <property type="match status" value="1"/>
</dbReference>
<evidence type="ECO:0000256" key="11">
    <source>
        <dbReference type="PROSITE-ProRule" id="PRU00284"/>
    </source>
</evidence>
<comment type="similarity">
    <text evidence="10">Belongs to the methyl-accepting chemotaxis (MCP) protein family.</text>
</comment>
<keyword evidence="8" id="KW-0472">Membrane</keyword>
<protein>
    <recommendedName>
        <fullName evidence="16">HAMP domain-containing protein</fullName>
    </recommendedName>
</protein>
<dbReference type="PRINTS" id="PR00260">
    <property type="entry name" value="CHEMTRNSDUCR"/>
</dbReference>
<sequence length="541" mass="56489">MRLFNQLSIKIRLLLVLSLLGIELVVGAAVGLFSLGQANDQLHSLYADRLVRLGQLDQIVRRLNRNQFNVSEALTADAGKVQALLDDIERNKAVIDAQWKAYTGSSLAGREQEAAERFLRARAAFVERGLEPAAAALRAGDLERAGQIVHGPLVALFRPAATAIDALIQLQLDEARKSNEASRHQFEVVRAVCLGGMSLGLLLAGAVGVVLVRGIVGPLEQAVRIAGAVADGDLTRDIDVQGRDETGRLMRALNDMNEGLAAIVGRVRGGTDTIATASGQIAAGNLDLSARTEQQAASLEETAASMDELTSTVKQNADNARQANGLAQSASAVANQGGQVVAKVVDTMAAIDASAARIGDITGVIDGIAFQTNILALNAAVEAARAGEQGRGFAVVASEVRNLAQRSAAAAREIKTLVDDSIRTVSEGSALVEQAGATMEEIVRSVGRVTDIMAEIMAASQEQVTGIEQVNQAIIQMDHATQQNAALVEQASAAAQALREEADSLAQAVGTFRLRAPGIKAAAAAGHAGVDRSPVQLLAQA</sequence>
<dbReference type="Pfam" id="PF02203">
    <property type="entry name" value="TarH"/>
    <property type="match status" value="1"/>
</dbReference>
<dbReference type="InterPro" id="IPR004089">
    <property type="entry name" value="MCPsignal_dom"/>
</dbReference>
<comment type="subcellular location">
    <subcellularLocation>
        <location evidence="1">Cell inner membrane</location>
        <topology evidence="1">Multi-pass membrane protein</topology>
    </subcellularLocation>
</comment>
<keyword evidence="4" id="KW-0145">Chemotaxis</keyword>
<evidence type="ECO:0000259" key="13">
    <source>
        <dbReference type="PROSITE" id="PS50885"/>
    </source>
</evidence>
<evidence type="ECO:0000256" key="6">
    <source>
        <dbReference type="ARBA" id="ARBA00022692"/>
    </source>
</evidence>
<dbReference type="InterPro" id="IPR004090">
    <property type="entry name" value="Chemotax_Me-accpt_rcpt"/>
</dbReference>
<dbReference type="InterPro" id="IPR051310">
    <property type="entry name" value="MCP_chemotaxis"/>
</dbReference>
<evidence type="ECO:0000256" key="9">
    <source>
        <dbReference type="ARBA" id="ARBA00023224"/>
    </source>
</evidence>
<dbReference type="PANTHER" id="PTHR43531">
    <property type="entry name" value="PROTEIN ICFG"/>
    <property type="match status" value="1"/>
</dbReference>
<dbReference type="InterPro" id="IPR003122">
    <property type="entry name" value="Tar_rcpt_lig-bd"/>
</dbReference>
<evidence type="ECO:0000313" key="14">
    <source>
        <dbReference type="EMBL" id="BDT56689.1"/>
    </source>
</evidence>
<evidence type="ECO:0000256" key="7">
    <source>
        <dbReference type="ARBA" id="ARBA00022989"/>
    </source>
</evidence>